<dbReference type="KEGG" id="daq:DAQ1742_04069"/>
<evidence type="ECO:0000313" key="2">
    <source>
        <dbReference type="Proteomes" id="UP000294820"/>
    </source>
</evidence>
<dbReference type="AlphaFoldDB" id="A0A375AFR7"/>
<accession>A0A375AFR7</accession>
<reference evidence="1 2" key="1">
    <citation type="submission" date="2016-09" db="EMBL/GenBank/DDBJ databases">
        <authorList>
            <person name="Reverchon S."/>
            <person name="Nasser W."/>
            <person name="Leonard S."/>
            <person name="Brochier C."/>
            <person name="Duprey A."/>
        </authorList>
    </citation>
    <scope>NUCLEOTIDE SEQUENCE [LARGE SCALE GENOMIC DNA]</scope>
    <source>
        <strain evidence="1 2">174/2</strain>
    </source>
</reference>
<dbReference type="EMBL" id="LT615367">
    <property type="protein sequence ID" value="SLM64837.1"/>
    <property type="molecule type" value="Genomic_DNA"/>
</dbReference>
<proteinExistence type="predicted"/>
<evidence type="ECO:0000313" key="1">
    <source>
        <dbReference type="EMBL" id="SLM64837.1"/>
    </source>
</evidence>
<organism evidence="1 2">
    <name type="scientific">Dickeya aquatica</name>
    <dbReference type="NCBI Taxonomy" id="1401087"/>
    <lineage>
        <taxon>Bacteria</taxon>
        <taxon>Pseudomonadati</taxon>
        <taxon>Pseudomonadota</taxon>
        <taxon>Gammaproteobacteria</taxon>
        <taxon>Enterobacterales</taxon>
        <taxon>Pectobacteriaceae</taxon>
        <taxon>Dickeya</taxon>
    </lineage>
</organism>
<sequence>MDKAAIKALADSAVCAVMVHPAGKDAAHSASRCASVDEAQRLAQAPTGKAQFSR</sequence>
<dbReference type="Proteomes" id="UP000294820">
    <property type="component" value="Chromosome 1"/>
</dbReference>
<gene>
    <name evidence="1" type="ORF">DAQ1742_04069</name>
</gene>
<keyword evidence="2" id="KW-1185">Reference proteome</keyword>
<name>A0A375AFR7_9GAMM</name>
<protein>
    <submittedName>
        <fullName evidence="1">Uncharacterized protein</fullName>
    </submittedName>
</protein>